<reference evidence="1 2" key="1">
    <citation type="journal article" date="2011" name="J. Biotechnol.">
        <title>The complete genome sequence of the dominant Sinorhizobium meliloti field isolate SM11 extends the S. meliloti pan-genome.</title>
        <authorList>
            <person name="Schneiker-Bekel S."/>
            <person name="Wibberg D."/>
            <person name="Bekel T."/>
            <person name="Blom J."/>
            <person name="Linke B."/>
            <person name="Neuweger H."/>
            <person name="Stiens M."/>
            <person name="Vorholter F.J."/>
            <person name="Weidner S."/>
            <person name="Goesmann A."/>
            <person name="Puhler A."/>
            <person name="Schluter A."/>
        </authorList>
    </citation>
    <scope>NUCLEOTIDE SEQUENCE [LARGE SCALE GENOMIC DNA]</scope>
    <source>
        <strain evidence="1 2">SM11</strain>
    </source>
</reference>
<gene>
    <name evidence="1" type="ordered locus">SM11_chr2082</name>
</gene>
<dbReference type="KEGG" id="smx:SM11_chr2082"/>
<name>F7X107_SINMM</name>
<dbReference type="AlphaFoldDB" id="F7X107"/>
<protein>
    <submittedName>
        <fullName evidence="1">Uncharacterized protein</fullName>
    </submittedName>
</protein>
<dbReference type="PATRIC" id="fig|707241.3.peg.2181"/>
<dbReference type="Proteomes" id="UP000009045">
    <property type="component" value="Chromosome"/>
</dbReference>
<organism evidence="1 2">
    <name type="scientific">Sinorhizobium meliloti (strain SM11)</name>
    <dbReference type="NCBI Taxonomy" id="707241"/>
    <lineage>
        <taxon>Bacteria</taxon>
        <taxon>Pseudomonadati</taxon>
        <taxon>Pseudomonadota</taxon>
        <taxon>Alphaproteobacteria</taxon>
        <taxon>Hyphomicrobiales</taxon>
        <taxon>Rhizobiaceae</taxon>
        <taxon>Sinorhizobium/Ensifer group</taxon>
        <taxon>Sinorhizobium</taxon>
    </lineage>
</organism>
<dbReference type="EMBL" id="CP001830">
    <property type="protein sequence ID" value="AEH79344.1"/>
    <property type="molecule type" value="Genomic_DNA"/>
</dbReference>
<proteinExistence type="predicted"/>
<sequence length="37" mass="3944">MQNRPVADAAAGLRLFVRRGSLIPPQPVKVATAAEEI</sequence>
<accession>F7X107</accession>
<evidence type="ECO:0000313" key="1">
    <source>
        <dbReference type="EMBL" id="AEH79344.1"/>
    </source>
</evidence>
<dbReference type="HOGENOM" id="CLU_3348707_0_0_5"/>
<evidence type="ECO:0000313" key="2">
    <source>
        <dbReference type="Proteomes" id="UP000009045"/>
    </source>
</evidence>